<name>A0A0V1H4S2_9BILA</name>
<comment type="caution">
    <text evidence="1">The sequence shown here is derived from an EMBL/GenBank/DDBJ whole genome shotgun (WGS) entry which is preliminary data.</text>
</comment>
<gene>
    <name evidence="1" type="ORF">T11_14314</name>
</gene>
<reference evidence="1 2" key="1">
    <citation type="submission" date="2015-01" db="EMBL/GenBank/DDBJ databases">
        <title>Evolution of Trichinella species and genotypes.</title>
        <authorList>
            <person name="Korhonen P.K."/>
            <person name="Edoardo P."/>
            <person name="Giuseppe L.R."/>
            <person name="Gasser R.B."/>
        </authorList>
    </citation>
    <scope>NUCLEOTIDE SEQUENCE [LARGE SCALE GENOMIC DNA]</scope>
    <source>
        <strain evidence="1">ISS1029</strain>
    </source>
</reference>
<evidence type="ECO:0000313" key="1">
    <source>
        <dbReference type="EMBL" id="KRZ05457.1"/>
    </source>
</evidence>
<accession>A0A0V1H4S2</accession>
<evidence type="ECO:0000313" key="2">
    <source>
        <dbReference type="Proteomes" id="UP000055024"/>
    </source>
</evidence>
<dbReference type="Proteomes" id="UP000055024">
    <property type="component" value="Unassembled WGS sequence"/>
</dbReference>
<dbReference type="EMBL" id="JYDP01000139">
    <property type="protein sequence ID" value="KRZ05457.1"/>
    <property type="molecule type" value="Genomic_DNA"/>
</dbReference>
<dbReference type="AlphaFoldDB" id="A0A0V1H4S2"/>
<organism evidence="1 2">
    <name type="scientific">Trichinella zimbabwensis</name>
    <dbReference type="NCBI Taxonomy" id="268475"/>
    <lineage>
        <taxon>Eukaryota</taxon>
        <taxon>Metazoa</taxon>
        <taxon>Ecdysozoa</taxon>
        <taxon>Nematoda</taxon>
        <taxon>Enoplea</taxon>
        <taxon>Dorylaimia</taxon>
        <taxon>Trichinellida</taxon>
        <taxon>Trichinellidae</taxon>
        <taxon>Trichinella</taxon>
    </lineage>
</organism>
<sequence length="69" mass="7618">MSHVTCDVRATEEEGVICCSENQTRNSSMKVTCAIILCMISTVLFARDASVTAAMKLNIQQPLSLFCRF</sequence>
<proteinExistence type="predicted"/>
<protein>
    <submittedName>
        <fullName evidence="1">Uncharacterized protein</fullName>
    </submittedName>
</protein>
<keyword evidence="2" id="KW-1185">Reference proteome</keyword>